<accession>A0A918N3D3</accession>
<dbReference type="PANTHER" id="PTHR12843">
    <property type="entry name" value="PROTEIN-LYSINE N-METHYLTRANSFERASE METTL10"/>
    <property type="match status" value="1"/>
</dbReference>
<keyword evidence="3" id="KW-1185">Reference proteome</keyword>
<reference evidence="2 3" key="1">
    <citation type="journal article" date="2014" name="Int. J. Syst. Evol. Microbiol.">
        <title>Complete genome sequence of Corynebacterium casei LMG S-19264T (=DSM 44701T), isolated from a smear-ripened cheese.</title>
        <authorList>
            <consortium name="US DOE Joint Genome Institute (JGI-PGF)"/>
            <person name="Walter F."/>
            <person name="Albersmeier A."/>
            <person name="Kalinowski J."/>
            <person name="Ruckert C."/>
        </authorList>
    </citation>
    <scope>NUCLEOTIDE SEQUENCE [LARGE SCALE GENOMIC DNA]</scope>
    <source>
        <strain evidence="2 3">KCTC 12285</strain>
    </source>
</reference>
<dbReference type="InterPro" id="IPR029063">
    <property type="entry name" value="SAM-dependent_MTases_sf"/>
</dbReference>
<evidence type="ECO:0000259" key="1">
    <source>
        <dbReference type="Pfam" id="PF08242"/>
    </source>
</evidence>
<proteinExistence type="predicted"/>
<sequence>MNDFDRKKHWETIYSTKDLKEVSWYQKVPTTSIEFITSLNLPKTAKIIDIGGGDSLLVDHLLNLGYSNITVLDVSETAIHKAKERLGDLADTITWIVTDITDFTPNEKYDVWHDRATFHFLREQKEIDNYVMTIENAILPAGALIIGTFSLDGPKKCSGIDITPYSEKSMSDLVKSSFKKLKCSYINHETPFNTTQNFIFCSFQKQK</sequence>
<gene>
    <name evidence="2" type="ORF">GCM10007384_20260</name>
</gene>
<dbReference type="EMBL" id="BMWS01000012">
    <property type="protein sequence ID" value="GGX18866.1"/>
    <property type="molecule type" value="Genomic_DNA"/>
</dbReference>
<feature type="domain" description="Methyltransferase type 12" evidence="1">
    <location>
        <begin position="48"/>
        <end position="140"/>
    </location>
</feature>
<dbReference type="SUPFAM" id="SSF53335">
    <property type="entry name" value="S-adenosyl-L-methionine-dependent methyltransferases"/>
    <property type="match status" value="1"/>
</dbReference>
<evidence type="ECO:0000313" key="2">
    <source>
        <dbReference type="EMBL" id="GGX18866.1"/>
    </source>
</evidence>
<dbReference type="PANTHER" id="PTHR12843:SF5">
    <property type="entry name" value="EEF1A LYSINE METHYLTRANSFERASE 2"/>
    <property type="match status" value="1"/>
</dbReference>
<name>A0A918N3D3_9FLAO</name>
<organism evidence="2 3">
    <name type="scientific">Aquimarina muelleri</name>
    <dbReference type="NCBI Taxonomy" id="279356"/>
    <lineage>
        <taxon>Bacteria</taxon>
        <taxon>Pseudomonadati</taxon>
        <taxon>Bacteroidota</taxon>
        <taxon>Flavobacteriia</taxon>
        <taxon>Flavobacteriales</taxon>
        <taxon>Flavobacteriaceae</taxon>
        <taxon>Aquimarina</taxon>
    </lineage>
</organism>
<comment type="caution">
    <text evidence="2">The sequence shown here is derived from an EMBL/GenBank/DDBJ whole genome shotgun (WGS) entry which is preliminary data.</text>
</comment>
<protein>
    <recommendedName>
        <fullName evidence="1">Methyltransferase type 12 domain-containing protein</fullName>
    </recommendedName>
</protein>
<dbReference type="Proteomes" id="UP000601108">
    <property type="component" value="Unassembled WGS sequence"/>
</dbReference>
<dbReference type="CDD" id="cd02440">
    <property type="entry name" value="AdoMet_MTases"/>
    <property type="match status" value="1"/>
</dbReference>
<dbReference type="Pfam" id="PF08242">
    <property type="entry name" value="Methyltransf_12"/>
    <property type="match status" value="1"/>
</dbReference>
<dbReference type="AlphaFoldDB" id="A0A918N3D3"/>
<evidence type="ECO:0000313" key="3">
    <source>
        <dbReference type="Proteomes" id="UP000601108"/>
    </source>
</evidence>
<dbReference type="Gene3D" id="3.40.50.150">
    <property type="entry name" value="Vaccinia Virus protein VP39"/>
    <property type="match status" value="1"/>
</dbReference>
<dbReference type="RefSeq" id="WP_027412553.1">
    <property type="nucleotide sequence ID" value="NZ_BMWS01000012.1"/>
</dbReference>
<dbReference type="InterPro" id="IPR013217">
    <property type="entry name" value="Methyltransf_12"/>
</dbReference>